<feature type="domain" description="Polyphosphate kinase N-terminal" evidence="12">
    <location>
        <begin position="31"/>
        <end position="136"/>
    </location>
</feature>
<keyword evidence="4 8" id="KW-0547">Nucleotide-binding</keyword>
<dbReference type="Pfam" id="PF13090">
    <property type="entry name" value="PP_kinase_C"/>
    <property type="match status" value="1"/>
</dbReference>
<evidence type="ECO:0000256" key="4">
    <source>
        <dbReference type="ARBA" id="ARBA00022741"/>
    </source>
</evidence>
<dbReference type="NCBIfam" id="NF003921">
    <property type="entry name" value="PRK05443.2-2"/>
    <property type="match status" value="1"/>
</dbReference>
<evidence type="ECO:0000259" key="12">
    <source>
        <dbReference type="Pfam" id="PF13089"/>
    </source>
</evidence>
<evidence type="ECO:0000256" key="6">
    <source>
        <dbReference type="ARBA" id="ARBA00022840"/>
    </source>
</evidence>
<comment type="similarity">
    <text evidence="8 9">Belongs to the polyphosphate kinase 1 (PPK1) family.</text>
</comment>
<dbReference type="Gene3D" id="1.20.58.310">
    <property type="entry name" value="Polyphosphate kinase N-terminal domain"/>
    <property type="match status" value="1"/>
</dbReference>
<accession>A0A2W5YXJ0</accession>
<keyword evidence="6 8" id="KW-0067">ATP-binding</keyword>
<feature type="domain" description="Polyphosphate kinase C-terminal" evidence="14">
    <location>
        <begin position="350"/>
        <end position="517"/>
    </location>
</feature>
<evidence type="ECO:0000256" key="2">
    <source>
        <dbReference type="ARBA" id="ARBA00022679"/>
    </source>
</evidence>
<feature type="binding site" evidence="8">
    <location>
        <position position="489"/>
    </location>
    <ligand>
        <name>ATP</name>
        <dbReference type="ChEBI" id="CHEBI:30616"/>
    </ligand>
</feature>
<dbReference type="InterPro" id="IPR041108">
    <property type="entry name" value="PP_kinase_C_1"/>
</dbReference>
<comment type="function">
    <text evidence="8 9">Catalyzes the reversible transfer of the terminal phosphate of ATP to form a long-chain polyphosphate (polyP).</text>
</comment>
<dbReference type="NCBIfam" id="TIGR03705">
    <property type="entry name" value="poly_P_kin"/>
    <property type="match status" value="1"/>
</dbReference>
<evidence type="ECO:0000256" key="5">
    <source>
        <dbReference type="ARBA" id="ARBA00022777"/>
    </source>
</evidence>
<dbReference type="EMBL" id="QHBU01000289">
    <property type="protein sequence ID" value="PZR77669.1"/>
    <property type="molecule type" value="Genomic_DNA"/>
</dbReference>
<dbReference type="SUPFAM" id="SSF140356">
    <property type="entry name" value="PPK N-terminal domain-like"/>
    <property type="match status" value="1"/>
</dbReference>
<dbReference type="GO" id="GO:0009358">
    <property type="term" value="C:polyphosphate kinase complex"/>
    <property type="evidence" value="ECO:0007669"/>
    <property type="project" value="InterPro"/>
</dbReference>
<keyword evidence="1 8" id="KW-0597">Phosphoprotein</keyword>
<dbReference type="Gene3D" id="3.30.870.10">
    <property type="entry name" value="Endonuclease Chain A"/>
    <property type="match status" value="2"/>
</dbReference>
<dbReference type="GO" id="GO:0046872">
    <property type="term" value="F:metal ion binding"/>
    <property type="evidence" value="ECO:0007669"/>
    <property type="project" value="UniProtKB-KW"/>
</dbReference>
<organism evidence="15 16">
    <name type="scientific">Candidatus Aeolococcus gillhamiae</name>
    <dbReference type="NCBI Taxonomy" id="3127015"/>
    <lineage>
        <taxon>Bacteria</taxon>
        <taxon>Bacillati</taxon>
        <taxon>Candidatus Dormiibacterota</taxon>
        <taxon>Candidatus Dormibacteria</taxon>
        <taxon>Candidatus Aeolococcales</taxon>
        <taxon>Candidatus Aeolococcaceae</taxon>
        <taxon>Candidatus Aeolococcus</taxon>
    </lineage>
</organism>
<dbReference type="SUPFAM" id="SSF143724">
    <property type="entry name" value="PHP14-like"/>
    <property type="match status" value="1"/>
</dbReference>
<keyword evidence="3 8" id="KW-0479">Metal-binding</keyword>
<feature type="binding site" evidence="8">
    <location>
        <position position="395"/>
    </location>
    <ligand>
        <name>Mg(2+)</name>
        <dbReference type="ChEBI" id="CHEBI:18420"/>
    </ligand>
</feature>
<sequence length="702" mass="77520">MHNVPMAVSRRDPPATRAGDVSAPHEVAPRYLNRDVAWLDFNRRVLALASRLEVPVLERAKFLAIAAHNLDEFFQVRGAVLAQNVETGLSDRSPDGLTPAEQRELFRKCTSAFAADLDETYTRSVAPALEAAGICISDYHDLDHRDRAALDTYFAQQVFPVLTPLAVDPAHPFPYISSMSLNLAVVVADPVTRDQRVARVKVPPALPRFAVLPNTTRFVPLEQVISAHLDALFPGMDILAHQPFRLTRGADFQLDSDEDDLLEAVRDVLKRRRLSPLVVRLEVDERMSDEVRDLLVRELEMDERDVQVVHAPLDLAALFQLAALDLPEIKYPQWAPTVPAALLPQEGGFDIFAAVRAGDVLVHHPYEDFDASAVAFIEQAASDPSVLAIKQTLYRTSGKNSPIIRSLVRAAESGKQVVALVELTARFDEQANITWAEALEQAGVHVIYGIVGLKTHAKVSLVVRNEGGRVNRYCHVSTGNYNPITARIYEDIALITCDGDICADLAELFNALSGYSRDVQYRRIVVAPQQLRPTVVGFIQRESRPGGRILLKLNGLIDSEVIDALYEAAEAGAEIDLIVRGMCALNAAACAAPQRLRVRSLVGRYLEHSRIFRFGAGDDADYFISSADLMPRNLDRRVEVAVPVFQHGSRKRLDEILDLSLADDVLAWEFDSATWRKVPTTKGINAQAALQEGAARRNRGGG</sequence>
<dbReference type="GO" id="GO:0008976">
    <property type="term" value="F:polyphosphate kinase activity"/>
    <property type="evidence" value="ECO:0007669"/>
    <property type="project" value="UniProtKB-UniRule"/>
</dbReference>
<evidence type="ECO:0000256" key="9">
    <source>
        <dbReference type="RuleBase" id="RU003800"/>
    </source>
</evidence>
<feature type="binding site" evidence="8">
    <location>
        <position position="580"/>
    </location>
    <ligand>
        <name>ATP</name>
        <dbReference type="ChEBI" id="CHEBI:30616"/>
    </ligand>
</feature>
<comment type="caution">
    <text evidence="15">The sequence shown here is derived from an EMBL/GenBank/DDBJ whole genome shotgun (WGS) entry which is preliminary data.</text>
</comment>
<dbReference type="Pfam" id="PF13089">
    <property type="entry name" value="PP_kinase_N"/>
    <property type="match status" value="1"/>
</dbReference>
<evidence type="ECO:0000256" key="1">
    <source>
        <dbReference type="ARBA" id="ARBA00022553"/>
    </source>
</evidence>
<proteinExistence type="inferred from homology"/>
<feature type="region of interest" description="Disordered" evidence="10">
    <location>
        <begin position="1"/>
        <end position="22"/>
    </location>
</feature>
<evidence type="ECO:0000256" key="3">
    <source>
        <dbReference type="ARBA" id="ARBA00022723"/>
    </source>
</evidence>
<feature type="binding site" evidence="8">
    <location>
        <position position="426"/>
    </location>
    <ligand>
        <name>Mg(2+)</name>
        <dbReference type="ChEBI" id="CHEBI:18420"/>
    </ligand>
</feature>
<dbReference type="Proteomes" id="UP000248724">
    <property type="component" value="Unassembled WGS sequence"/>
</dbReference>
<keyword evidence="7 8" id="KW-0460">Magnesium</keyword>
<dbReference type="PANTHER" id="PTHR30218:SF0">
    <property type="entry name" value="POLYPHOSPHATE KINASE"/>
    <property type="match status" value="1"/>
</dbReference>
<evidence type="ECO:0000313" key="16">
    <source>
        <dbReference type="Proteomes" id="UP000248724"/>
    </source>
</evidence>
<evidence type="ECO:0000256" key="7">
    <source>
        <dbReference type="ARBA" id="ARBA00022842"/>
    </source>
</evidence>
<keyword evidence="2 8" id="KW-0808">Transferase</keyword>
<gene>
    <name evidence="15" type="primary">ppk1</name>
    <name evidence="8" type="synonym">ppk</name>
    <name evidence="15" type="ORF">DLM65_15165</name>
</gene>
<evidence type="ECO:0000259" key="14">
    <source>
        <dbReference type="Pfam" id="PF17941"/>
    </source>
</evidence>
<dbReference type="GO" id="GO:0006799">
    <property type="term" value="P:polyphosphate biosynthetic process"/>
    <property type="evidence" value="ECO:0007669"/>
    <property type="project" value="UniProtKB-UniRule"/>
</dbReference>
<dbReference type="SUPFAM" id="SSF56024">
    <property type="entry name" value="Phospholipase D/nuclease"/>
    <property type="match status" value="2"/>
</dbReference>
<dbReference type="InterPro" id="IPR024953">
    <property type="entry name" value="PP_kinase_middle"/>
</dbReference>
<dbReference type="InterPro" id="IPR025198">
    <property type="entry name" value="PPK_N_dom"/>
</dbReference>
<dbReference type="Pfam" id="PF02503">
    <property type="entry name" value="PP_kinase"/>
    <property type="match status" value="1"/>
</dbReference>
<feature type="domain" description="Polyphosphate kinase middle" evidence="11">
    <location>
        <begin position="146"/>
        <end position="321"/>
    </location>
</feature>
<comment type="catalytic activity">
    <reaction evidence="8 9">
        <text>[phosphate](n) + ATP = [phosphate](n+1) + ADP</text>
        <dbReference type="Rhea" id="RHEA:19573"/>
        <dbReference type="Rhea" id="RHEA-COMP:9859"/>
        <dbReference type="Rhea" id="RHEA-COMP:14280"/>
        <dbReference type="ChEBI" id="CHEBI:16838"/>
        <dbReference type="ChEBI" id="CHEBI:30616"/>
        <dbReference type="ChEBI" id="CHEBI:456216"/>
        <dbReference type="EC" id="2.7.4.1"/>
    </reaction>
</comment>
<dbReference type="InterPro" id="IPR003414">
    <property type="entry name" value="PP_kinase"/>
</dbReference>
<comment type="PTM">
    <text evidence="8 9">An intermediate of this reaction is the autophosphorylated ppk in which a phosphate is covalently linked to a histidine residue through a N-P bond.</text>
</comment>
<keyword evidence="5 8" id="KW-0418">Kinase</keyword>
<dbReference type="Gene3D" id="3.30.1840.10">
    <property type="entry name" value="Polyphosphate kinase middle domain"/>
    <property type="match status" value="1"/>
</dbReference>
<dbReference type="AlphaFoldDB" id="A0A2W5YXJ0"/>
<dbReference type="GO" id="GO:0005524">
    <property type="term" value="F:ATP binding"/>
    <property type="evidence" value="ECO:0007669"/>
    <property type="project" value="UniProtKB-KW"/>
</dbReference>
<feature type="binding site" evidence="8">
    <location>
        <position position="608"/>
    </location>
    <ligand>
        <name>ATP</name>
        <dbReference type="ChEBI" id="CHEBI:30616"/>
    </ligand>
</feature>
<evidence type="ECO:0000256" key="10">
    <source>
        <dbReference type="SAM" id="MobiDB-lite"/>
    </source>
</evidence>
<protein>
    <recommendedName>
        <fullName evidence="8 9">Polyphosphate kinase</fullName>
        <ecNumber evidence="8 9">2.7.4.1</ecNumber>
    </recommendedName>
    <alternativeName>
        <fullName evidence="8">ATP-polyphosphate phosphotransferase</fullName>
    </alternativeName>
    <alternativeName>
        <fullName evidence="8">Polyphosphoric acid kinase</fullName>
    </alternativeName>
</protein>
<dbReference type="HAMAP" id="MF_00347">
    <property type="entry name" value="Polyphosphate_kinase"/>
    <property type="match status" value="1"/>
</dbReference>
<evidence type="ECO:0000313" key="15">
    <source>
        <dbReference type="EMBL" id="PZR77669.1"/>
    </source>
</evidence>
<dbReference type="EC" id="2.7.4.1" evidence="8 9"/>
<evidence type="ECO:0000259" key="11">
    <source>
        <dbReference type="Pfam" id="PF02503"/>
    </source>
</evidence>
<evidence type="ECO:0000259" key="13">
    <source>
        <dbReference type="Pfam" id="PF13090"/>
    </source>
</evidence>
<dbReference type="FunFam" id="3.30.870.10:FF:000001">
    <property type="entry name" value="Polyphosphate kinase"/>
    <property type="match status" value="1"/>
</dbReference>
<dbReference type="InterPro" id="IPR025200">
    <property type="entry name" value="PPK_C_dom2"/>
</dbReference>
<dbReference type="Pfam" id="PF17941">
    <property type="entry name" value="PP_kinase_C_1"/>
    <property type="match status" value="1"/>
</dbReference>
<evidence type="ECO:0000256" key="8">
    <source>
        <dbReference type="HAMAP-Rule" id="MF_00347"/>
    </source>
</evidence>
<dbReference type="PANTHER" id="PTHR30218">
    <property type="entry name" value="POLYPHOSPHATE KINASE"/>
    <property type="match status" value="1"/>
</dbReference>
<comment type="cofactor">
    <cofactor evidence="8">
        <name>Mg(2+)</name>
        <dbReference type="ChEBI" id="CHEBI:18420"/>
    </cofactor>
</comment>
<dbReference type="InterPro" id="IPR036830">
    <property type="entry name" value="PP_kinase_middle_dom_sf"/>
</dbReference>
<feature type="domain" description="Polyphosphate kinase C-terminal" evidence="13">
    <location>
        <begin position="525"/>
        <end position="678"/>
    </location>
</feature>
<feature type="active site" description="Phosphohistidine intermediate" evidence="8">
    <location>
        <position position="456"/>
    </location>
</feature>
<dbReference type="InterPro" id="IPR036832">
    <property type="entry name" value="PPK_N_dom_sf"/>
</dbReference>
<reference evidence="15 16" key="1">
    <citation type="journal article" date="2017" name="Nature">
        <title>Atmospheric trace gases support primary production in Antarctic desert surface soil.</title>
        <authorList>
            <person name="Ji M."/>
            <person name="Greening C."/>
            <person name="Vanwonterghem I."/>
            <person name="Carere C.R."/>
            <person name="Bay S.K."/>
            <person name="Steen J.A."/>
            <person name="Montgomery K."/>
            <person name="Lines T."/>
            <person name="Beardall J."/>
            <person name="van Dorst J."/>
            <person name="Snape I."/>
            <person name="Stott M.B."/>
            <person name="Hugenholtz P."/>
            <person name="Ferrari B.C."/>
        </authorList>
    </citation>
    <scope>NUCLEOTIDE SEQUENCE [LARGE SCALE GENOMIC DNA]</scope>
    <source>
        <strain evidence="15">RRmetagenome_bin12</strain>
    </source>
</reference>
<name>A0A2W5YXJ0_9BACT</name>
<dbReference type="PIRSF" id="PIRSF015589">
    <property type="entry name" value="PP_kinase"/>
    <property type="match status" value="1"/>
</dbReference>
<dbReference type="CDD" id="cd09165">
    <property type="entry name" value="PLDc_PaPPK1_C1_like"/>
    <property type="match status" value="1"/>
</dbReference>
<feature type="binding site" evidence="8">
    <location>
        <position position="69"/>
    </location>
    <ligand>
        <name>ATP</name>
        <dbReference type="ChEBI" id="CHEBI:30616"/>
    </ligand>
</feature>